<sequence>MEDLNLPIALRRSRRSSIKPEPSDIPSSPMPIPAKTPRTVSRRKVRFSEPGLSSGLTPMVGRFSVATPKRRRHSSAPVATKPSTNRPTSALPESGDVTFLPLRQVLDGRVQRRIRRNGLSEEMNVIQQEKRRRSIETKEEIEKLRDQLKARDREIYELQNATIVIDTNRIWDLEKQIEDLQEELTKRSGRSMSEKRGYNWTLSAREKFSPEYMDMDDTAFGEETIAQLVCSTPSRARARPDASTSFMDMTPPATSPTIPCTPMSWNPISSTLSAGVQACFPDPQQQQLEEEVSSLQLEVTKLTNTLESYKSLSSRLSDKLTEFTPAVESGSTSSHHQLEAQIDAMLRTMSDRACALQQLTTNITKLGFHGSDASDMITSLSSGFRAARLELEYLTPGEITLPLSSHGAEVLDLMLTRLRDMAKRAKEDEGAIDEYHEIEQSLRKQLDARVTVMDGLKAEMSKAEKLMSDKIARIRELEVANTRLKGAVDDYVRDISELENLVERMEREAHDAEDEYHVQLEVKRKVLSRKEDSIAELETRLSEALQRSADLQREVKEAQETKIRDVAALNKRHGAALAAGDASVVKYRGEIDRVNASLRAAHATICSLRVENGGLKNQMEEERMKAKTVIDSMKEELQRVVQMSQEFLTPKNKALKGVESESEPGSGSSSSSTRPINVNFSHLQRRFQSSKKVEEAIPVPSTVAPLPLWQRLGPLTTAARAYARAQSKNPLRTQVVTAITIYIAADLSAQYVSDNEYDPKRTLRNAIIGGVAAIPNFKWFIFLSHNFNYSSRILSIATKVAVGQIVFTPIFNTYFFGAQALLSGENIWGTIERVKDTVPTSILNSCKLWPMVTAFSFTFLSIDWRPLFHGVVAVGWQTYLSFLNRQAEMKERLRHEGKTEEVKTVGFAVAQAA</sequence>
<feature type="compositionally biased region" description="Low complexity" evidence="7">
    <location>
        <begin position="663"/>
        <end position="672"/>
    </location>
</feature>
<feature type="coiled-coil region" evidence="6">
    <location>
        <begin position="285"/>
        <end position="312"/>
    </location>
</feature>
<evidence type="ECO:0000256" key="1">
    <source>
        <dbReference type="ARBA" id="ARBA00004141"/>
    </source>
</evidence>
<dbReference type="GO" id="GO:0016020">
    <property type="term" value="C:membrane"/>
    <property type="evidence" value="ECO:0007669"/>
    <property type="project" value="UniProtKB-SubCell"/>
</dbReference>
<dbReference type="GO" id="GO:0005739">
    <property type="term" value="C:mitochondrion"/>
    <property type="evidence" value="ECO:0007669"/>
    <property type="project" value="TreeGrafter"/>
</dbReference>
<comment type="caution">
    <text evidence="8">The sequence shown here is derived from an EMBL/GenBank/DDBJ whole genome shotgun (WGS) entry which is preliminary data.</text>
</comment>
<comment type="subcellular location">
    <subcellularLocation>
        <location evidence="1">Membrane</location>
        <topology evidence="1">Multi-pass membrane protein</topology>
    </subcellularLocation>
</comment>
<keyword evidence="9" id="KW-1185">Reference proteome</keyword>
<dbReference type="Proteomes" id="UP000537989">
    <property type="component" value="Unassembled WGS sequence"/>
</dbReference>
<keyword evidence="3" id="KW-0812">Transmembrane</keyword>
<evidence type="ECO:0000313" key="8">
    <source>
        <dbReference type="EMBL" id="KAF5248394.1"/>
    </source>
</evidence>
<gene>
    <name evidence="8" type="ORF">FAUST_330</name>
</gene>
<evidence type="ECO:0000256" key="3">
    <source>
        <dbReference type="ARBA" id="ARBA00022692"/>
    </source>
</evidence>
<feature type="region of interest" description="Disordered" evidence="7">
    <location>
        <begin position="1"/>
        <end position="53"/>
    </location>
</feature>
<feature type="coiled-coil region" evidence="6">
    <location>
        <begin position="127"/>
        <end position="190"/>
    </location>
</feature>
<evidence type="ECO:0000256" key="5">
    <source>
        <dbReference type="ARBA" id="ARBA00023136"/>
    </source>
</evidence>
<feature type="region of interest" description="Disordered" evidence="7">
    <location>
        <begin position="233"/>
        <end position="253"/>
    </location>
</feature>
<evidence type="ECO:0000256" key="4">
    <source>
        <dbReference type="ARBA" id="ARBA00022989"/>
    </source>
</evidence>
<feature type="region of interest" description="Disordered" evidence="7">
    <location>
        <begin position="652"/>
        <end position="676"/>
    </location>
</feature>
<organism evidence="8 9">
    <name type="scientific">Fusarium austroamericanum</name>
    <dbReference type="NCBI Taxonomy" id="282268"/>
    <lineage>
        <taxon>Eukaryota</taxon>
        <taxon>Fungi</taxon>
        <taxon>Dikarya</taxon>
        <taxon>Ascomycota</taxon>
        <taxon>Pezizomycotina</taxon>
        <taxon>Sordariomycetes</taxon>
        <taxon>Hypocreomycetidae</taxon>
        <taxon>Hypocreales</taxon>
        <taxon>Nectriaceae</taxon>
        <taxon>Fusarium</taxon>
    </lineage>
</organism>
<dbReference type="AlphaFoldDB" id="A0AAN6HKN4"/>
<evidence type="ECO:0000256" key="7">
    <source>
        <dbReference type="SAM" id="MobiDB-lite"/>
    </source>
</evidence>
<evidence type="ECO:0000313" key="9">
    <source>
        <dbReference type="Proteomes" id="UP000537989"/>
    </source>
</evidence>
<proteinExistence type="inferred from homology"/>
<keyword evidence="4" id="KW-1133">Transmembrane helix</keyword>
<keyword evidence="5" id="KW-0472">Membrane</keyword>
<name>A0AAN6HKN4_FUSAU</name>
<dbReference type="EMBL" id="JAAMOD010000006">
    <property type="protein sequence ID" value="KAF5248394.1"/>
    <property type="molecule type" value="Genomic_DNA"/>
</dbReference>
<accession>A0AAN6HKN4</accession>
<dbReference type="PANTHER" id="PTHR11266:SF113">
    <property type="entry name" value="MEMBRANE PROTEIN, MPV17_PMP22 FAMILY, PUTATIVE (AFU_ORTHOLOGUE AFUA_1G13840)-RELATED"/>
    <property type="match status" value="1"/>
</dbReference>
<reference evidence="8 9" key="1">
    <citation type="submission" date="2020-02" db="EMBL/GenBank/DDBJ databases">
        <title>Identification and distribution of gene clusters putatively required for synthesis of sphingolipid metabolism inhibitors in phylogenetically diverse species of the filamentous fungus Fusarium.</title>
        <authorList>
            <person name="Kim H.-S."/>
            <person name="Busman M."/>
            <person name="Brown D.W."/>
            <person name="Divon H."/>
            <person name="Uhlig S."/>
            <person name="Proctor R.H."/>
        </authorList>
    </citation>
    <scope>NUCLEOTIDE SEQUENCE [LARGE SCALE GENOMIC DNA]</scope>
    <source>
        <strain evidence="8 9">NRRL 2903</strain>
    </source>
</reference>
<keyword evidence="6" id="KW-0175">Coiled coil</keyword>
<dbReference type="Pfam" id="PF04117">
    <property type="entry name" value="Mpv17_PMP22"/>
    <property type="match status" value="1"/>
</dbReference>
<dbReference type="InterPro" id="IPR007248">
    <property type="entry name" value="Mpv17_PMP22"/>
</dbReference>
<evidence type="ECO:0000256" key="2">
    <source>
        <dbReference type="ARBA" id="ARBA00006824"/>
    </source>
</evidence>
<dbReference type="PANTHER" id="PTHR11266">
    <property type="entry name" value="PEROXISOMAL MEMBRANE PROTEIN 2, PXMP2 MPV17"/>
    <property type="match status" value="1"/>
</dbReference>
<protein>
    <submittedName>
        <fullName evidence="8">Uncharacterized protein</fullName>
    </submittedName>
</protein>
<evidence type="ECO:0000256" key="6">
    <source>
        <dbReference type="SAM" id="Coils"/>
    </source>
</evidence>
<feature type="coiled-coil region" evidence="6">
    <location>
        <begin position="453"/>
        <end position="561"/>
    </location>
</feature>
<comment type="similarity">
    <text evidence="2">Belongs to the peroxisomal membrane protein PXMP2/4 family.</text>
</comment>
<feature type="region of interest" description="Disordered" evidence="7">
    <location>
        <begin position="67"/>
        <end position="95"/>
    </location>
</feature>